<dbReference type="OrthoDB" id="8413490at2759"/>
<feature type="transmembrane region" description="Helical" evidence="9">
    <location>
        <begin position="182"/>
        <end position="205"/>
    </location>
</feature>
<dbReference type="SUPFAM" id="SSF81321">
    <property type="entry name" value="Family A G protein-coupled receptor-like"/>
    <property type="match status" value="1"/>
</dbReference>
<dbReference type="PANTHER" id="PTHR24228:SF72">
    <property type="entry name" value="G-PROTEIN COUPLED RECEPTORS FAMILY 1 PROFILE DOMAIN-CONTAINING PROTEIN"/>
    <property type="match status" value="1"/>
</dbReference>
<evidence type="ECO:0000256" key="2">
    <source>
        <dbReference type="ARBA" id="ARBA00022475"/>
    </source>
</evidence>
<feature type="transmembrane region" description="Helical" evidence="9">
    <location>
        <begin position="136"/>
        <end position="162"/>
    </location>
</feature>
<keyword evidence="8" id="KW-0807">Transducer</keyword>
<evidence type="ECO:0000256" key="7">
    <source>
        <dbReference type="ARBA" id="ARBA00023170"/>
    </source>
</evidence>
<protein>
    <submittedName>
        <fullName evidence="11">G-protein coupled receptor moody</fullName>
    </submittedName>
</protein>
<keyword evidence="4 9" id="KW-1133">Transmembrane helix</keyword>
<feature type="transmembrane region" description="Helical" evidence="9">
    <location>
        <begin position="20"/>
        <end position="44"/>
    </location>
</feature>
<dbReference type="Gene3D" id="1.20.1070.10">
    <property type="entry name" value="Rhodopsin 7-helix transmembrane proteins"/>
    <property type="match status" value="1"/>
</dbReference>
<comment type="subcellular location">
    <subcellularLocation>
        <location evidence="1">Cell membrane</location>
        <topology evidence="1">Multi-pass membrane protein</topology>
    </subcellularLocation>
</comment>
<dbReference type="Proteomes" id="UP001152320">
    <property type="component" value="Chromosome 21"/>
</dbReference>
<keyword evidence="12" id="KW-1185">Reference proteome</keyword>
<evidence type="ECO:0000256" key="1">
    <source>
        <dbReference type="ARBA" id="ARBA00004651"/>
    </source>
</evidence>
<evidence type="ECO:0000259" key="10">
    <source>
        <dbReference type="PROSITE" id="PS50262"/>
    </source>
</evidence>
<sequence>MVRLTSWSDNFVFESPIQRLFSAIVICLVTIIGIPGNGIVILAVMLSKKLQNRTNVFVVNLACADMLTCSVLPFQAVALISEAWPLSTELCGAVAILMWLGLGSGVMNLALIAFARYLIITKSRTFNDRIFTKITLSLLVCGAWLVPLHFMIIPPALGIGAIGYSHQYKLCTADSSHSLSDIYTLISLFFEFPCLLVILLCYVNIYRFLRNANFNLVQSRNCFAISGDLDSERAPHTSEGAVFRHQVKVTEKMFIIVCSYIICVMPFVLVCTIPAPTYPLIPWAYLLLFLNLCLIPIIYGLKHPQFKLKKFWGQ</sequence>
<keyword evidence="3 9" id="KW-0812">Transmembrane</keyword>
<evidence type="ECO:0000256" key="5">
    <source>
        <dbReference type="ARBA" id="ARBA00023040"/>
    </source>
</evidence>
<feature type="transmembrane region" description="Helical" evidence="9">
    <location>
        <begin position="92"/>
        <end position="115"/>
    </location>
</feature>
<evidence type="ECO:0000256" key="4">
    <source>
        <dbReference type="ARBA" id="ARBA00022989"/>
    </source>
</evidence>
<feature type="transmembrane region" description="Helical" evidence="9">
    <location>
        <begin position="253"/>
        <end position="275"/>
    </location>
</feature>
<organism evidence="11 12">
    <name type="scientific">Holothuria leucospilota</name>
    <name type="common">Black long sea cucumber</name>
    <name type="synonym">Mertensiothuria leucospilota</name>
    <dbReference type="NCBI Taxonomy" id="206669"/>
    <lineage>
        <taxon>Eukaryota</taxon>
        <taxon>Metazoa</taxon>
        <taxon>Echinodermata</taxon>
        <taxon>Eleutherozoa</taxon>
        <taxon>Echinozoa</taxon>
        <taxon>Holothuroidea</taxon>
        <taxon>Aspidochirotacea</taxon>
        <taxon>Aspidochirotida</taxon>
        <taxon>Holothuriidae</taxon>
        <taxon>Holothuria</taxon>
    </lineage>
</organism>
<dbReference type="PANTHER" id="PTHR24228">
    <property type="entry name" value="B2 BRADYKININ RECEPTOR/ANGIOTENSIN II RECEPTOR"/>
    <property type="match status" value="1"/>
</dbReference>
<accession>A0A9Q0YLC0</accession>
<gene>
    <name evidence="11" type="ORF">HOLleu_39627</name>
</gene>
<dbReference type="InterPro" id="IPR017452">
    <property type="entry name" value="GPCR_Rhodpsn_7TM"/>
</dbReference>
<keyword evidence="7 11" id="KW-0675">Receptor</keyword>
<dbReference type="GO" id="GO:0005886">
    <property type="term" value="C:plasma membrane"/>
    <property type="evidence" value="ECO:0007669"/>
    <property type="project" value="UniProtKB-SubCell"/>
</dbReference>
<dbReference type="EMBL" id="JAIZAY010000021">
    <property type="protein sequence ID" value="KAJ8022212.1"/>
    <property type="molecule type" value="Genomic_DNA"/>
</dbReference>
<dbReference type="PRINTS" id="PR00237">
    <property type="entry name" value="GPCRRHODOPSN"/>
</dbReference>
<dbReference type="InterPro" id="IPR000276">
    <property type="entry name" value="GPCR_Rhodpsn"/>
</dbReference>
<comment type="caution">
    <text evidence="11">The sequence shown here is derived from an EMBL/GenBank/DDBJ whole genome shotgun (WGS) entry which is preliminary data.</text>
</comment>
<proteinExistence type="predicted"/>
<dbReference type="PROSITE" id="PS50262">
    <property type="entry name" value="G_PROTEIN_RECEP_F1_2"/>
    <property type="match status" value="1"/>
</dbReference>
<evidence type="ECO:0000256" key="6">
    <source>
        <dbReference type="ARBA" id="ARBA00023136"/>
    </source>
</evidence>
<keyword evidence="2" id="KW-1003">Cell membrane</keyword>
<dbReference type="Pfam" id="PF00001">
    <property type="entry name" value="7tm_1"/>
    <property type="match status" value="1"/>
</dbReference>
<feature type="transmembrane region" description="Helical" evidence="9">
    <location>
        <begin position="56"/>
        <end position="80"/>
    </location>
</feature>
<evidence type="ECO:0000313" key="11">
    <source>
        <dbReference type="EMBL" id="KAJ8022212.1"/>
    </source>
</evidence>
<keyword evidence="5" id="KW-0297">G-protein coupled receptor</keyword>
<dbReference type="GO" id="GO:0004930">
    <property type="term" value="F:G protein-coupled receptor activity"/>
    <property type="evidence" value="ECO:0007669"/>
    <property type="project" value="UniProtKB-KW"/>
</dbReference>
<reference evidence="11" key="1">
    <citation type="submission" date="2021-10" db="EMBL/GenBank/DDBJ databases">
        <title>Tropical sea cucumber genome reveals ecological adaptation and Cuvierian tubules defense mechanism.</title>
        <authorList>
            <person name="Chen T."/>
        </authorList>
    </citation>
    <scope>NUCLEOTIDE SEQUENCE</scope>
    <source>
        <strain evidence="11">Nanhai2018</strain>
        <tissue evidence="11">Muscle</tissue>
    </source>
</reference>
<name>A0A9Q0YLC0_HOLLE</name>
<dbReference type="CDD" id="cd00637">
    <property type="entry name" value="7tm_classA_rhodopsin-like"/>
    <property type="match status" value="1"/>
</dbReference>
<evidence type="ECO:0000256" key="3">
    <source>
        <dbReference type="ARBA" id="ARBA00022692"/>
    </source>
</evidence>
<feature type="transmembrane region" description="Helical" evidence="9">
    <location>
        <begin position="281"/>
        <end position="301"/>
    </location>
</feature>
<dbReference type="AlphaFoldDB" id="A0A9Q0YLC0"/>
<evidence type="ECO:0000256" key="8">
    <source>
        <dbReference type="ARBA" id="ARBA00023224"/>
    </source>
</evidence>
<feature type="domain" description="G-protein coupled receptors family 1 profile" evidence="10">
    <location>
        <begin position="36"/>
        <end position="299"/>
    </location>
</feature>
<evidence type="ECO:0000313" key="12">
    <source>
        <dbReference type="Proteomes" id="UP001152320"/>
    </source>
</evidence>
<keyword evidence="6 9" id="KW-0472">Membrane</keyword>
<evidence type="ECO:0000256" key="9">
    <source>
        <dbReference type="SAM" id="Phobius"/>
    </source>
</evidence>